<comment type="caution">
    <text evidence="1">The sequence shown here is derived from an EMBL/GenBank/DDBJ whole genome shotgun (WGS) entry which is preliminary data.</text>
</comment>
<evidence type="ECO:0000313" key="1">
    <source>
        <dbReference type="EMBL" id="KXA38667.1"/>
    </source>
</evidence>
<dbReference type="AlphaFoldDB" id="A0A133Q711"/>
<sequence>MCDIVFLLISLFCKCRKIPYSMQENKPILLFFNDITCSIH</sequence>
<organism evidence="1 2">
    <name type="scientific">Prevotella corporis</name>
    <dbReference type="NCBI Taxonomy" id="28128"/>
    <lineage>
        <taxon>Bacteria</taxon>
        <taxon>Pseudomonadati</taxon>
        <taxon>Bacteroidota</taxon>
        <taxon>Bacteroidia</taxon>
        <taxon>Bacteroidales</taxon>
        <taxon>Prevotellaceae</taxon>
        <taxon>Prevotella</taxon>
    </lineage>
</organism>
<accession>A0A133Q711</accession>
<protein>
    <submittedName>
        <fullName evidence="1">Uncharacterized protein</fullName>
    </submittedName>
</protein>
<proteinExistence type="predicted"/>
<dbReference type="PATRIC" id="fig|28128.5.peg.1558"/>
<gene>
    <name evidence="1" type="ORF">HMPREF3226_01523</name>
</gene>
<dbReference type="STRING" id="28128.HMPREF3226_01523"/>
<dbReference type="Proteomes" id="UP000070533">
    <property type="component" value="Unassembled WGS sequence"/>
</dbReference>
<evidence type="ECO:0000313" key="2">
    <source>
        <dbReference type="Proteomes" id="UP000070533"/>
    </source>
</evidence>
<name>A0A133Q711_9BACT</name>
<reference evidence="2" key="1">
    <citation type="submission" date="2016-01" db="EMBL/GenBank/DDBJ databases">
        <authorList>
            <person name="Mitreva M."/>
            <person name="Pepin K.H."/>
            <person name="Mihindukulasuriya K.A."/>
            <person name="Fulton R."/>
            <person name="Fronick C."/>
            <person name="O'Laughlin M."/>
            <person name="Miner T."/>
            <person name="Herter B."/>
            <person name="Rosa B.A."/>
            <person name="Cordes M."/>
            <person name="Tomlinson C."/>
            <person name="Wollam A."/>
            <person name="Palsikar V.B."/>
            <person name="Mardis E.R."/>
            <person name="Wilson R.K."/>
        </authorList>
    </citation>
    <scope>NUCLEOTIDE SEQUENCE [LARGE SCALE GENOMIC DNA]</scope>
    <source>
        <strain evidence="2">MJR7716</strain>
    </source>
</reference>
<keyword evidence="2" id="KW-1185">Reference proteome</keyword>
<dbReference type="EMBL" id="LRQG01000108">
    <property type="protein sequence ID" value="KXA38667.1"/>
    <property type="molecule type" value="Genomic_DNA"/>
</dbReference>